<feature type="region of interest" description="Disordered" evidence="12">
    <location>
        <begin position="293"/>
        <end position="361"/>
    </location>
</feature>
<evidence type="ECO:0000256" key="5">
    <source>
        <dbReference type="ARBA" id="ARBA00022454"/>
    </source>
</evidence>
<evidence type="ECO:0000259" key="14">
    <source>
        <dbReference type="PROSITE" id="PS50868"/>
    </source>
</evidence>
<evidence type="ECO:0000313" key="15">
    <source>
        <dbReference type="EMBL" id="GIQ85079.1"/>
    </source>
</evidence>
<evidence type="ECO:0000256" key="4">
    <source>
        <dbReference type="ARBA" id="ARBA00011738"/>
    </source>
</evidence>
<comment type="similarity">
    <text evidence="3">Belongs to the triosephosphate isomerase family.</text>
</comment>
<dbReference type="Gene3D" id="2.170.270.10">
    <property type="entry name" value="SET domain"/>
    <property type="match status" value="1"/>
</dbReference>
<dbReference type="InterPro" id="IPR013785">
    <property type="entry name" value="Aldolase_TIM"/>
</dbReference>
<feature type="domain" description="Post-SET" evidence="14">
    <location>
        <begin position="868"/>
        <end position="884"/>
    </location>
</feature>
<feature type="compositionally biased region" description="Basic and acidic residues" evidence="12">
    <location>
        <begin position="623"/>
        <end position="632"/>
    </location>
</feature>
<dbReference type="GO" id="GO:0004807">
    <property type="term" value="F:triose-phosphate isomerase activity"/>
    <property type="evidence" value="ECO:0007669"/>
    <property type="project" value="InterPro"/>
</dbReference>
<dbReference type="Proteomes" id="UP000265618">
    <property type="component" value="Unassembled WGS sequence"/>
</dbReference>
<dbReference type="PROSITE" id="PS51440">
    <property type="entry name" value="TIM_2"/>
    <property type="match status" value="1"/>
</dbReference>
<feature type="region of interest" description="Disordered" evidence="12">
    <location>
        <begin position="589"/>
        <end position="636"/>
    </location>
</feature>
<keyword evidence="16" id="KW-1185">Reference proteome</keyword>
<keyword evidence="7" id="KW-0808">Transferase</keyword>
<dbReference type="InterPro" id="IPR035990">
    <property type="entry name" value="TIM_sf"/>
</dbReference>
<dbReference type="EMBL" id="BDIP01001757">
    <property type="protein sequence ID" value="GIQ85079.1"/>
    <property type="molecule type" value="Genomic_DNA"/>
</dbReference>
<comment type="subcellular location">
    <subcellularLocation>
        <location evidence="2">Chromosome</location>
    </subcellularLocation>
    <subcellularLocation>
        <location evidence="1">Nucleus</location>
    </subcellularLocation>
</comment>
<organism evidence="15 16">
    <name type="scientific">Kipferlia bialata</name>
    <dbReference type="NCBI Taxonomy" id="797122"/>
    <lineage>
        <taxon>Eukaryota</taxon>
        <taxon>Metamonada</taxon>
        <taxon>Carpediemonas-like organisms</taxon>
        <taxon>Kipferlia</taxon>
    </lineage>
</organism>
<dbReference type="PROSITE" id="PS00171">
    <property type="entry name" value="TIM_1"/>
    <property type="match status" value="1"/>
</dbReference>
<keyword evidence="6" id="KW-0489">Methyltransferase</keyword>
<evidence type="ECO:0000313" key="16">
    <source>
        <dbReference type="Proteomes" id="UP000265618"/>
    </source>
</evidence>
<dbReference type="SUPFAM" id="SSF51351">
    <property type="entry name" value="Triosephosphate isomerase (TIM)"/>
    <property type="match status" value="1"/>
</dbReference>
<evidence type="ECO:0000256" key="2">
    <source>
        <dbReference type="ARBA" id="ARBA00004286"/>
    </source>
</evidence>
<feature type="compositionally biased region" description="Basic and acidic residues" evidence="12">
    <location>
        <begin position="209"/>
        <end position="224"/>
    </location>
</feature>
<dbReference type="InterPro" id="IPR001214">
    <property type="entry name" value="SET_dom"/>
</dbReference>
<feature type="non-terminal residue" evidence="15">
    <location>
        <position position="1"/>
    </location>
</feature>
<protein>
    <submittedName>
        <fullName evidence="15">Triosephosphate isomerase</fullName>
    </submittedName>
</protein>
<dbReference type="Gene3D" id="3.20.20.70">
    <property type="entry name" value="Aldolase class I"/>
    <property type="match status" value="1"/>
</dbReference>
<comment type="subunit">
    <text evidence="4">Homodimer.</text>
</comment>
<evidence type="ECO:0000256" key="12">
    <source>
        <dbReference type="SAM" id="MobiDB-lite"/>
    </source>
</evidence>
<feature type="compositionally biased region" description="Basic and acidic residues" evidence="12">
    <location>
        <begin position="238"/>
        <end position="252"/>
    </location>
</feature>
<dbReference type="SUPFAM" id="SSF82199">
    <property type="entry name" value="SET domain"/>
    <property type="match status" value="1"/>
</dbReference>
<evidence type="ECO:0000259" key="13">
    <source>
        <dbReference type="PROSITE" id="PS50280"/>
    </source>
</evidence>
<feature type="compositionally biased region" description="Basic residues" evidence="12">
    <location>
        <begin position="226"/>
        <end position="237"/>
    </location>
</feature>
<accession>A0A9K3GIC7</accession>
<dbReference type="CDD" id="cd00311">
    <property type="entry name" value="TIM"/>
    <property type="match status" value="1"/>
</dbReference>
<evidence type="ECO:0000256" key="11">
    <source>
        <dbReference type="ARBA" id="ARBA00024331"/>
    </source>
</evidence>
<feature type="compositionally biased region" description="Acidic residues" evidence="12">
    <location>
        <begin position="293"/>
        <end position="307"/>
    </location>
</feature>
<dbReference type="InterPro" id="IPR020861">
    <property type="entry name" value="Triosephosphate_isomerase_AS"/>
</dbReference>
<feature type="region of interest" description="Disordered" evidence="12">
    <location>
        <begin position="167"/>
        <end position="192"/>
    </location>
</feature>
<dbReference type="OrthoDB" id="6715177at2759"/>
<dbReference type="InterPro" id="IPR003616">
    <property type="entry name" value="Post-SET_dom"/>
</dbReference>
<keyword evidence="8" id="KW-0949">S-adenosyl-L-methionine</keyword>
<feature type="compositionally biased region" description="Basic and acidic residues" evidence="12">
    <location>
        <begin position="589"/>
        <end position="615"/>
    </location>
</feature>
<name>A0A9K3GIC7_9EUKA</name>
<dbReference type="Pfam" id="PF00856">
    <property type="entry name" value="SET"/>
    <property type="match status" value="1"/>
</dbReference>
<dbReference type="PROSITE" id="PS50868">
    <property type="entry name" value="POST_SET"/>
    <property type="match status" value="1"/>
</dbReference>
<keyword evidence="5" id="KW-0158">Chromosome</keyword>
<dbReference type="PANTHER" id="PTHR22884">
    <property type="entry name" value="SET DOMAIN PROTEINS"/>
    <property type="match status" value="1"/>
</dbReference>
<dbReference type="InterPro" id="IPR046341">
    <property type="entry name" value="SET_dom_sf"/>
</dbReference>
<dbReference type="Pfam" id="PF00121">
    <property type="entry name" value="TIM"/>
    <property type="match status" value="1"/>
</dbReference>
<evidence type="ECO:0000256" key="1">
    <source>
        <dbReference type="ARBA" id="ARBA00004123"/>
    </source>
</evidence>
<evidence type="ECO:0000256" key="10">
    <source>
        <dbReference type="ARBA" id="ARBA00023242"/>
    </source>
</evidence>
<evidence type="ECO:0000256" key="6">
    <source>
        <dbReference type="ARBA" id="ARBA00022603"/>
    </source>
</evidence>
<dbReference type="GO" id="GO:0032259">
    <property type="term" value="P:methylation"/>
    <property type="evidence" value="ECO:0007669"/>
    <property type="project" value="UniProtKB-KW"/>
</dbReference>
<dbReference type="GO" id="GO:0005634">
    <property type="term" value="C:nucleus"/>
    <property type="evidence" value="ECO:0007669"/>
    <property type="project" value="UniProtKB-SubCell"/>
</dbReference>
<evidence type="ECO:0000256" key="9">
    <source>
        <dbReference type="ARBA" id="ARBA00023235"/>
    </source>
</evidence>
<comment type="pathway">
    <text evidence="11">Carbohydrate biosynthesis.</text>
</comment>
<evidence type="ECO:0000256" key="8">
    <source>
        <dbReference type="ARBA" id="ARBA00022691"/>
    </source>
</evidence>
<dbReference type="InterPro" id="IPR050777">
    <property type="entry name" value="SET2_Histone-Lys_MeTrsfase"/>
</dbReference>
<comment type="caution">
    <text evidence="15">The sequence shown here is derived from an EMBL/GenBank/DDBJ whole genome shotgun (WGS) entry which is preliminary data.</text>
</comment>
<dbReference type="AlphaFoldDB" id="A0A9K3GIC7"/>
<reference evidence="15 16" key="1">
    <citation type="journal article" date="2018" name="PLoS ONE">
        <title>The draft genome of Kipferlia bialata reveals reductive genome evolution in fornicate parasites.</title>
        <authorList>
            <person name="Tanifuji G."/>
            <person name="Takabayashi S."/>
            <person name="Kume K."/>
            <person name="Takagi M."/>
            <person name="Nakayama T."/>
            <person name="Kamikawa R."/>
            <person name="Inagaki Y."/>
            <person name="Hashimoto T."/>
        </authorList>
    </citation>
    <scope>NUCLEOTIDE SEQUENCE [LARGE SCALE GENOMIC DNA]</scope>
    <source>
        <strain evidence="15">NY0173</strain>
    </source>
</reference>
<dbReference type="PROSITE" id="PS50280">
    <property type="entry name" value="SET"/>
    <property type="match status" value="1"/>
</dbReference>
<evidence type="ECO:0000256" key="3">
    <source>
        <dbReference type="ARBA" id="ARBA00007422"/>
    </source>
</evidence>
<keyword evidence="9 15" id="KW-0413">Isomerase</keyword>
<dbReference type="InterPro" id="IPR000652">
    <property type="entry name" value="Triosephosphate_isomerase"/>
</dbReference>
<evidence type="ECO:0000256" key="7">
    <source>
        <dbReference type="ARBA" id="ARBA00022679"/>
    </source>
</evidence>
<dbReference type="SMART" id="SM00317">
    <property type="entry name" value="SET"/>
    <property type="match status" value="1"/>
</dbReference>
<dbReference type="GO" id="GO:0008168">
    <property type="term" value="F:methyltransferase activity"/>
    <property type="evidence" value="ECO:0007669"/>
    <property type="project" value="UniProtKB-KW"/>
</dbReference>
<proteinExistence type="inferred from homology"/>
<sequence length="884" mass="97480">EQWANVVVAYEPIWAIGTGVVATPKQAQDTHECIRKWLKTAVSQKVADETRILYGGSVKLANCEILSAQPDIDGFLIGDTLEMVPMLTTKMPRVMSRNAGLFLQELTGKEEHVYELPMFGKMHYPFPVSEGMPPLTSSRTVMLDTMRFDEVPTYEATLPDVLEQERERTRAAGAVPTGQGSAPGAGGSRAHAPTTGIRLVASTAGVDILQKRRQDRERAKEQAKLAKAKQHRRRLKKMAAERAAFEASERAAERAEREVMLGKKRLREVEEESKAFTLEEEDEDSDELDSGLMEFDEESIPDQESSEDSALLEPEEEAEGGTGGGLTLTLPPLPGSKGEAEGEATSGAWGDKAGAEGSEASDLDLAGWSDEEGMSDEEDVLQTAAQQLPGAQIQLQPAEGSAAEGAGPVDPEVAAALAREKTLQMQAQYSAIQASQQESSLAVEADAKGRIPVNFDYPPLPVRSTNPRVLASHDAETAAALALEPFPLLDIVPPGDPRNKALYNNPLCHPTLANLVHPIVSFFQFEAYAAVSEFKQEGSMISIARCGRCTLDWRAVLAKRVLDGQAMTHRWLKQGVLVVRRELAQAKRNWEREKAKRAAEKKKERDKERHEEKVTGKPPKGKSAKEESKAEETESTLVITKTSELERLSDLLQESIHRPNVSLSPMYASIMELYEEQRKRVSQDTLVSVDQLLLQRQLLVSMFRNQRITADSDSDRAAASKTSAAAFRPAVYLCRSPVHQFGLYAAEDIKEGATVEYYIGEEISAGLSEVREMAYRGIGHDSTYLFTINRMKDFVCDATFDGNLARFINHSCGPNIVPQIDTVSGDTLVGTDTHKKRFATIRFLALRDIRMGSELCFDYKLTAEPWDKKITCLCGSPLCRGFYN</sequence>
<dbReference type="GO" id="GO:0005694">
    <property type="term" value="C:chromosome"/>
    <property type="evidence" value="ECO:0007669"/>
    <property type="project" value="UniProtKB-SubCell"/>
</dbReference>
<feature type="domain" description="SET" evidence="13">
    <location>
        <begin position="729"/>
        <end position="860"/>
    </location>
</feature>
<feature type="region of interest" description="Disordered" evidence="12">
    <location>
        <begin position="208"/>
        <end position="252"/>
    </location>
</feature>
<keyword evidence="10" id="KW-0539">Nucleus</keyword>
<gene>
    <name evidence="15" type="ORF">KIPB_006695</name>
</gene>